<evidence type="ECO:0000313" key="8">
    <source>
        <dbReference type="EMBL" id="KAF9502485.1"/>
    </source>
</evidence>
<dbReference type="InterPro" id="IPR039682">
    <property type="entry name" value="Sec8/EXOC4"/>
</dbReference>
<keyword evidence="1 4" id="KW-0813">Transport</keyword>
<name>A0A9P6ABR0_PLEER</name>
<dbReference type="EMBL" id="MU154521">
    <property type="protein sequence ID" value="KAF9502485.1"/>
    <property type="molecule type" value="Genomic_DNA"/>
</dbReference>
<reference evidence="8" key="1">
    <citation type="submission" date="2020-11" db="EMBL/GenBank/DDBJ databases">
        <authorList>
            <consortium name="DOE Joint Genome Institute"/>
            <person name="Ahrendt S."/>
            <person name="Riley R."/>
            <person name="Andreopoulos W."/>
            <person name="Labutti K."/>
            <person name="Pangilinan J."/>
            <person name="Ruiz-Duenas F.J."/>
            <person name="Barrasa J.M."/>
            <person name="Sanchez-Garcia M."/>
            <person name="Camarero S."/>
            <person name="Miyauchi S."/>
            <person name="Serrano A."/>
            <person name="Linde D."/>
            <person name="Babiker R."/>
            <person name="Drula E."/>
            <person name="Ayuso-Fernandez I."/>
            <person name="Pacheco R."/>
            <person name="Padilla G."/>
            <person name="Ferreira P."/>
            <person name="Barriuso J."/>
            <person name="Kellner H."/>
            <person name="Castanera R."/>
            <person name="Alfaro M."/>
            <person name="Ramirez L."/>
            <person name="Pisabarro A.G."/>
            <person name="Kuo A."/>
            <person name="Tritt A."/>
            <person name="Lipzen A."/>
            <person name="He G."/>
            <person name="Yan M."/>
            <person name="Ng V."/>
            <person name="Cullen D."/>
            <person name="Martin F."/>
            <person name="Rosso M.-N."/>
            <person name="Henrissat B."/>
            <person name="Hibbett D."/>
            <person name="Martinez A.T."/>
            <person name="Grigoriev I.V."/>
        </authorList>
    </citation>
    <scope>NUCLEOTIDE SEQUENCE</scope>
    <source>
        <strain evidence="8">ATCC 90797</strain>
    </source>
</reference>
<feature type="region of interest" description="Disordered" evidence="5">
    <location>
        <begin position="164"/>
        <end position="200"/>
    </location>
</feature>
<evidence type="ECO:0000256" key="2">
    <source>
        <dbReference type="ARBA" id="ARBA00022483"/>
    </source>
</evidence>
<keyword evidence="2 4" id="KW-0268">Exocytosis</keyword>
<feature type="domain" description="Exocyst complex component Sec8 middle helical bundle" evidence="7">
    <location>
        <begin position="499"/>
        <end position="797"/>
    </location>
</feature>
<dbReference type="InterPro" id="IPR007191">
    <property type="entry name" value="Sec8_exocyst_N"/>
</dbReference>
<organism evidence="8 9">
    <name type="scientific">Pleurotus eryngii</name>
    <name type="common">Boletus of the steppes</name>
    <dbReference type="NCBI Taxonomy" id="5323"/>
    <lineage>
        <taxon>Eukaryota</taxon>
        <taxon>Fungi</taxon>
        <taxon>Dikarya</taxon>
        <taxon>Basidiomycota</taxon>
        <taxon>Agaricomycotina</taxon>
        <taxon>Agaricomycetes</taxon>
        <taxon>Agaricomycetidae</taxon>
        <taxon>Agaricales</taxon>
        <taxon>Pleurotineae</taxon>
        <taxon>Pleurotaceae</taxon>
        <taxon>Pleurotus</taxon>
    </lineage>
</organism>
<feature type="region of interest" description="Disordered" evidence="5">
    <location>
        <begin position="423"/>
        <end position="447"/>
    </location>
</feature>
<dbReference type="PANTHER" id="PTHR14146:SF0">
    <property type="entry name" value="EXOCYST COMPLEX COMPONENT 4"/>
    <property type="match status" value="1"/>
</dbReference>
<dbReference type="OrthoDB" id="272977at2759"/>
<feature type="compositionally biased region" description="Polar residues" evidence="5">
    <location>
        <begin position="430"/>
        <end position="440"/>
    </location>
</feature>
<dbReference type="Pfam" id="PF20652">
    <property type="entry name" value="Sec8_C"/>
    <property type="match status" value="1"/>
</dbReference>
<dbReference type="PANTHER" id="PTHR14146">
    <property type="entry name" value="EXOCYST COMPLEX COMPONENT 4"/>
    <property type="match status" value="1"/>
</dbReference>
<sequence length="1265" mass="140794">MSRAPPFPTRRARSPSLTNGNAQQSSTKPLQIGRLPSRPTTPSNGSNHYVKGPTGSPNSNSSGPSRPQRSEFRSRQSGVSDVPSDYSRDYYRDSMSTTRSDVSTPHRPRPGTSTSNTPGGPRPPPPQSARGLTEDETTSPTLASAISAFQFAGVRKRAMTNGSDDLNYERERQQEFEEDKARQKRIRDKMPGRQPTSARTGEIDAVLDQVKDGWEFMVDPDFNTVDLALQLLDETNVGKDMESFRRTKHMLAKALKGSVDKHYKQFADSLPHHAALLTHLTATQSQIRETRTLLQEAKESLGNKRSDLVQLWSRGQTLEEMMRLLDQIEHLKAVPDLLETLISEKRLLQASVLLVRSLKMINKADMQEIGAVSDLRSYLVAQETALRDILVDELHGHLYLKSFWCESRWAAYVPNQDVRLPKVEFDENPDNTSPPGTQTDAAAPGPSRMRRYLNDLAVRPNDPPLDTNEPNIRGARTSASLSTMANLVPGAVSQSSQTNPEADSFIYMEAVMESLAVLGKLGNALDNVAQRLPTEVYSLVEATLDEVSERAEFGRRLSMRVIPASSIAQVDGVYLLSNDLSRVDSVLNTGSVVDASALRLAGLESSARHLDHEILKDFFWTVYSKLHAVAQGLRVVYEVANRIGSRRDFKDASGAKAGSLFPLSEIWTAVQSEVRTLISDYITDEEQGTTSGRNPVSSINEILRDGRFNRDKTKTIFRFVDTDLKSTIKTLKPHEDGLMATIKDTMPGLVQGSADNPTQSMVSSVVSDERLLGTGQRHRILIHPDAFHVTILFRPTLCFLDRVAEVLPFGAEASTASSEVLDDFVLKVYLPQLEEKVSNLFHQIVIGPEAFQPDPFSARLSNEPLLKASVQLMALINSLCTMLQTSPFHRENYTRLILGVIIQFYQRCSDRFQDLVSVAPPTEMQLEPKLALAAQWAQRSELAPCLNDLVQCLDLEGKNQLCRQEIKLELGFLGQADICQGDLIQSLRSVASLCTLHRSVMWFGTALTALKAKTEGAPMSPQNLEPLSAMTPFTPLLPVLPPISSNDSLKLALSKEMALRFQALLKTYEQLAELVLYTIRIDIRCRVMHHLSAAFQNGNYDLELESTQPDSSIAKLNAELTQFEEMVSSRLSKEAHNFVFSGLSSLLEHLLVSNARHLRKVNSFGIRKMLRNIQALQQNIKAITFDGQVVDFSRPKQYYSLFSLSPQNMLESIRQKAVFSFEEYQTMLNLQCGVVTADGEAGIARALDRNYGMYMIELHGLEIGS</sequence>
<dbReference type="Pfam" id="PF04048">
    <property type="entry name" value="Sec8_N"/>
    <property type="match status" value="1"/>
</dbReference>
<dbReference type="GO" id="GO:0006904">
    <property type="term" value="P:vesicle docking involved in exocytosis"/>
    <property type="evidence" value="ECO:0007669"/>
    <property type="project" value="InterPro"/>
</dbReference>
<evidence type="ECO:0000256" key="1">
    <source>
        <dbReference type="ARBA" id="ARBA00022448"/>
    </source>
</evidence>
<accession>A0A9P6ABR0</accession>
<evidence type="ECO:0000259" key="6">
    <source>
        <dbReference type="Pfam" id="PF04048"/>
    </source>
</evidence>
<keyword evidence="9" id="KW-1185">Reference proteome</keyword>
<protein>
    <recommendedName>
        <fullName evidence="4">Exocyst complex component Sec8</fullName>
    </recommendedName>
</protein>
<dbReference type="AlphaFoldDB" id="A0A9P6ABR0"/>
<evidence type="ECO:0000256" key="4">
    <source>
        <dbReference type="RuleBase" id="RU367079"/>
    </source>
</evidence>
<evidence type="ECO:0000313" key="9">
    <source>
        <dbReference type="Proteomes" id="UP000807025"/>
    </source>
</evidence>
<feature type="compositionally biased region" description="Polar residues" evidence="5">
    <location>
        <begin position="15"/>
        <end position="29"/>
    </location>
</feature>
<proteinExistence type="inferred from homology"/>
<feature type="compositionally biased region" description="Low complexity" evidence="5">
    <location>
        <begin position="55"/>
        <end position="65"/>
    </location>
</feature>
<dbReference type="InterPro" id="IPR048630">
    <property type="entry name" value="Sec8_M"/>
</dbReference>
<dbReference type="Proteomes" id="UP000807025">
    <property type="component" value="Unassembled WGS sequence"/>
</dbReference>
<dbReference type="GO" id="GO:0015031">
    <property type="term" value="P:protein transport"/>
    <property type="evidence" value="ECO:0007669"/>
    <property type="project" value="UniProtKB-KW"/>
</dbReference>
<comment type="function">
    <text evidence="4">Component of the exocyst complex involved in the docking of exocytic vesicles with fusion sites on the plasma membrane.</text>
</comment>
<feature type="compositionally biased region" description="Polar residues" evidence="5">
    <location>
        <begin position="38"/>
        <end position="47"/>
    </location>
</feature>
<feature type="region of interest" description="Disordered" evidence="5">
    <location>
        <begin position="1"/>
        <end position="138"/>
    </location>
</feature>
<dbReference type="GO" id="GO:0090522">
    <property type="term" value="P:vesicle tethering involved in exocytosis"/>
    <property type="evidence" value="ECO:0007669"/>
    <property type="project" value="UniProtKB-UniRule"/>
</dbReference>
<feature type="compositionally biased region" description="Low complexity" evidence="5">
    <location>
        <begin position="110"/>
        <end position="119"/>
    </location>
</feature>
<evidence type="ECO:0000256" key="5">
    <source>
        <dbReference type="SAM" id="MobiDB-lite"/>
    </source>
</evidence>
<dbReference type="GO" id="GO:0006612">
    <property type="term" value="P:protein targeting to membrane"/>
    <property type="evidence" value="ECO:0007669"/>
    <property type="project" value="UniProtKB-UniRule"/>
</dbReference>
<feature type="compositionally biased region" description="Polar residues" evidence="5">
    <location>
        <begin position="94"/>
        <end position="103"/>
    </location>
</feature>
<feature type="compositionally biased region" description="Basic and acidic residues" evidence="5">
    <location>
        <begin position="167"/>
        <end position="181"/>
    </location>
</feature>
<comment type="similarity">
    <text evidence="4">Belongs to the SEC8 family.</text>
</comment>
<keyword evidence="3 4" id="KW-0653">Protein transport</keyword>
<evidence type="ECO:0000259" key="7">
    <source>
        <dbReference type="Pfam" id="PF20652"/>
    </source>
</evidence>
<dbReference type="GO" id="GO:0000145">
    <property type="term" value="C:exocyst"/>
    <property type="evidence" value="ECO:0007669"/>
    <property type="project" value="UniProtKB-UniRule"/>
</dbReference>
<dbReference type="GO" id="GO:0006893">
    <property type="term" value="P:Golgi to plasma membrane transport"/>
    <property type="evidence" value="ECO:0007669"/>
    <property type="project" value="TreeGrafter"/>
</dbReference>
<feature type="domain" description="Exocyst complex component Sec8 N-terminal" evidence="6">
    <location>
        <begin position="203"/>
        <end position="340"/>
    </location>
</feature>
<comment type="caution">
    <text evidence="8">The sequence shown here is derived from an EMBL/GenBank/DDBJ whole genome shotgun (WGS) entry which is preliminary data.</text>
</comment>
<evidence type="ECO:0000256" key="3">
    <source>
        <dbReference type="ARBA" id="ARBA00022927"/>
    </source>
</evidence>
<gene>
    <name evidence="8" type="ORF">BDN71DRAFT_1438110</name>
</gene>